<reference evidence="7 8" key="1">
    <citation type="submission" date="2020-08" db="EMBL/GenBank/DDBJ databases">
        <title>Genome sequence of Erysipelothrix inopinata DSM 15511T.</title>
        <authorList>
            <person name="Hyun D.-W."/>
            <person name="Bae J.-W."/>
        </authorList>
    </citation>
    <scope>NUCLEOTIDE SEQUENCE [LARGE SCALE GENOMIC DNA]</scope>
    <source>
        <strain evidence="7 8">DSM 15511</strain>
    </source>
</reference>
<dbReference type="EMBL" id="CP060715">
    <property type="protein sequence ID" value="QNN60702.1"/>
    <property type="molecule type" value="Genomic_DNA"/>
</dbReference>
<dbReference type="Gene3D" id="2.60.40.10">
    <property type="entry name" value="Immunoglobulins"/>
    <property type="match status" value="1"/>
</dbReference>
<keyword evidence="2" id="KW-0964">Secreted</keyword>
<name>A0A7G9RYM7_9FIRM</name>
<gene>
    <name evidence="7" type="ORF">H9L01_10110</name>
</gene>
<feature type="compositionally biased region" description="Polar residues" evidence="4">
    <location>
        <begin position="1200"/>
        <end position="1218"/>
    </location>
</feature>
<dbReference type="SUPFAM" id="SSF49478">
    <property type="entry name" value="Cna protein B-type domain"/>
    <property type="match status" value="3"/>
</dbReference>
<accession>A0A7G9RYM7</accession>
<organism evidence="7 8">
    <name type="scientific">Erysipelothrix inopinata</name>
    <dbReference type="NCBI Taxonomy" id="225084"/>
    <lineage>
        <taxon>Bacteria</taxon>
        <taxon>Bacillati</taxon>
        <taxon>Bacillota</taxon>
        <taxon>Erysipelotrichia</taxon>
        <taxon>Erysipelotrichales</taxon>
        <taxon>Erysipelotrichaceae</taxon>
        <taxon>Erysipelothrix</taxon>
    </lineage>
</organism>
<dbReference type="InterPro" id="IPR008454">
    <property type="entry name" value="Collagen-bd_Cna-like_B-typ_dom"/>
</dbReference>
<dbReference type="SUPFAM" id="SSF117074">
    <property type="entry name" value="Hypothetical protein PA1324"/>
    <property type="match status" value="1"/>
</dbReference>
<dbReference type="InterPro" id="IPR047589">
    <property type="entry name" value="DUF11_rpt"/>
</dbReference>
<dbReference type="Proteomes" id="UP000515928">
    <property type="component" value="Chromosome"/>
</dbReference>
<protein>
    <submittedName>
        <fullName evidence="7">Cna B-type domain-containing protein</fullName>
    </submittedName>
</protein>
<keyword evidence="3" id="KW-0732">Signal</keyword>
<dbReference type="Pfam" id="PF05738">
    <property type="entry name" value="Cna_B"/>
    <property type="match status" value="3"/>
</dbReference>
<feature type="domain" description="CNA-B" evidence="5">
    <location>
        <begin position="1016"/>
        <end position="1086"/>
    </location>
</feature>
<evidence type="ECO:0000256" key="2">
    <source>
        <dbReference type="ARBA" id="ARBA00022525"/>
    </source>
</evidence>
<sequence>MKFAYQLSPNVSNTWGNREFEKIVIEYQLPDGAFFSQEANKNWSYDEKKRTVTYVDEPQSPIVMGSKSKSSTEPLNLKFPNGKIDSTIEGSLKITAYQKDRGMNEAPLVWETPSTFRLKADIPAVQDPISFYKYGAGTYFDATQSKEKVGQWRIRLNNSAQPTPNNRLRDVIIRDYNLDSHLKYTGLQFDSNSLNGFIGSFNIDVISKDQRKTRVKSNWYPTGKETVSFQNDDIDSIEISFTEGSFLEGGKNIEFYVLTDFRDTASNILSQHESRRSLHNYAAVTGRLQNGQMVSKSSSDTLTIMKVDPSVGIQKEIDMPQISYFLNDTVSYKLKIRGTMLDNKQTLDNLTVVDFIPQGMSYVEGSGSVKFFNIVKSNGKVKSEPTVIPNYKNSGKTALVWNLETVEHTGLLSTSLSTFSEVTYQLQIGKMTAMGDNENESYLTWTNSDVIKPYQSNSNNMNVTDDIYKLNLNQEAQISSSRRTIRYIATREVILTQRVRGNLDQHHLLPPGEARTEQDQDISYLLSVFNNSEDPIDTFTLLKVFPTEGQLSVNEAMIDRNLDPNTFYSEMTLRLAEPVSVPDGFTVSYTQDAYTQDESDFVREAHWQQSLDDYTQATAIKIELKDSASLGKVTNIDFEIKLRTIGDYDEGSRALSSYAIATTPTLDFFESNISEVRYVKYSVNGLAFEDTNRNGVFDTNDVPLSNLNVKLVDEELNPTLDPWGNVYETQTDSLGKYTLPVYTKGAYRVVFEVPDGYHVTDKNIDVNGSTIDHAGISERINLDEETMTDTINGGFYVESSRLTIHNKLRDTDQKFYFNNDNFVYRILINGKPYRGSYVKKDIRNPHFNQEMDTDSGLVFFNSYESIEILGLTQGMNYQVEVLANDTYSPIPHSRVIKGVITRGNHDVTFVHSLRNLKTNYTVIKKWQGGPTLKPDIQVQLYRDDVAYGKPITLKSGILEYQWQDLPLQDEQGKKYRYHVDEVNVPHGYQKSVHENIITNTYRKEVTSYEAKLIWVNSPKTKPVIKLQLMRNNNPYGDVVEISNEMSQYQWHNIPKEDYEGNRYEYHVIQVNEHPDFKTSIYNNLVINTYIPKLKDYTVFSQWLGDFKQKPDIEIQLLQNEEPFGNPIWLKEGLSHYTWSYLPTNDKSGNPFEYRIEVLTYLPGYQRNIQGNQVTHKFTRSDIDVSEMTPEEYQEWLNGKEGSNTNHSNTPFDPRNPNNPYVLGANKSPHSNTKDILPNTGIAGRIQSLGFELSLMGIVLYFLSKWTRKRD</sequence>
<evidence type="ECO:0000256" key="3">
    <source>
        <dbReference type="ARBA" id="ARBA00022729"/>
    </source>
</evidence>
<evidence type="ECO:0000259" key="5">
    <source>
        <dbReference type="Pfam" id="PF05738"/>
    </source>
</evidence>
<dbReference type="InterPro" id="IPR033764">
    <property type="entry name" value="Sdr_B"/>
</dbReference>
<feature type="domain" description="SD-repeat containing protein B" evidence="6">
    <location>
        <begin position="686"/>
        <end position="768"/>
    </location>
</feature>
<proteinExistence type="predicted"/>
<dbReference type="NCBIfam" id="TIGR01451">
    <property type="entry name" value="B_ant_repeat"/>
    <property type="match status" value="1"/>
</dbReference>
<feature type="domain" description="CNA-B" evidence="5">
    <location>
        <begin position="921"/>
        <end position="1000"/>
    </location>
</feature>
<evidence type="ECO:0000313" key="8">
    <source>
        <dbReference type="Proteomes" id="UP000515928"/>
    </source>
</evidence>
<evidence type="ECO:0000313" key="7">
    <source>
        <dbReference type="EMBL" id="QNN60702.1"/>
    </source>
</evidence>
<dbReference type="Pfam" id="PF17210">
    <property type="entry name" value="SdrD_B"/>
    <property type="match status" value="1"/>
</dbReference>
<dbReference type="KEGG" id="eio:H9L01_10110"/>
<dbReference type="InterPro" id="IPR013783">
    <property type="entry name" value="Ig-like_fold"/>
</dbReference>
<dbReference type="RefSeq" id="WP_187533825.1">
    <property type="nucleotide sequence ID" value="NZ_CP060715.1"/>
</dbReference>
<evidence type="ECO:0000256" key="4">
    <source>
        <dbReference type="SAM" id="MobiDB-lite"/>
    </source>
</evidence>
<feature type="domain" description="CNA-B" evidence="5">
    <location>
        <begin position="1107"/>
        <end position="1174"/>
    </location>
</feature>
<evidence type="ECO:0000259" key="6">
    <source>
        <dbReference type="Pfam" id="PF17210"/>
    </source>
</evidence>
<feature type="region of interest" description="Disordered" evidence="4">
    <location>
        <begin position="1197"/>
        <end position="1232"/>
    </location>
</feature>
<dbReference type="GO" id="GO:0005576">
    <property type="term" value="C:extracellular region"/>
    <property type="evidence" value="ECO:0007669"/>
    <property type="project" value="UniProtKB-SubCell"/>
</dbReference>
<evidence type="ECO:0000256" key="1">
    <source>
        <dbReference type="ARBA" id="ARBA00004613"/>
    </source>
</evidence>
<keyword evidence="8" id="KW-1185">Reference proteome</keyword>
<comment type="subcellular location">
    <subcellularLocation>
        <location evidence="1">Secreted</location>
    </subcellularLocation>
</comment>
<dbReference type="CDD" id="cd00222">
    <property type="entry name" value="CollagenBindB"/>
    <property type="match status" value="1"/>
</dbReference>
<dbReference type="AlphaFoldDB" id="A0A7G9RYM7"/>
<dbReference type="Gene3D" id="2.60.40.740">
    <property type="match status" value="1"/>
</dbReference>
<dbReference type="Gene3D" id="2.60.40.1140">
    <property type="entry name" value="Collagen-binding surface protein Cna, B-type domain"/>
    <property type="match status" value="3"/>
</dbReference>